<sequence length="109" mass="12306">MNHIKHEDRLPLLEVNAEKLDKRRFVLRVRSKKGRDNLVYILEAFEEIGIKVVHAKVACNAQFIMEAIVEVGQANDDSNNNVDDDQGMEPSVLREVVSRAIERSSGSSC</sequence>
<dbReference type="EMBL" id="GISG01034907">
    <property type="protein sequence ID" value="MBA4621680.1"/>
    <property type="molecule type" value="Transcribed_RNA"/>
</dbReference>
<protein>
    <recommendedName>
        <fullName evidence="3">Plant bHLH transcription factor ACT-like domain-containing protein</fullName>
    </recommendedName>
</protein>
<dbReference type="GO" id="GO:0005634">
    <property type="term" value="C:nucleus"/>
    <property type="evidence" value="ECO:0007669"/>
    <property type="project" value="UniProtKB-SubCell"/>
</dbReference>
<organism evidence="4">
    <name type="scientific">Opuntia streptacantha</name>
    <name type="common">Prickly pear cactus</name>
    <name type="synonym">Opuntia cardona</name>
    <dbReference type="NCBI Taxonomy" id="393608"/>
    <lineage>
        <taxon>Eukaryota</taxon>
        <taxon>Viridiplantae</taxon>
        <taxon>Streptophyta</taxon>
        <taxon>Embryophyta</taxon>
        <taxon>Tracheophyta</taxon>
        <taxon>Spermatophyta</taxon>
        <taxon>Magnoliopsida</taxon>
        <taxon>eudicotyledons</taxon>
        <taxon>Gunneridae</taxon>
        <taxon>Pentapetalae</taxon>
        <taxon>Caryophyllales</taxon>
        <taxon>Cactineae</taxon>
        <taxon>Cactaceae</taxon>
        <taxon>Opuntioideae</taxon>
        <taxon>Opuntia</taxon>
    </lineage>
</organism>
<name>A0A7C9CMQ5_OPUST</name>
<proteinExistence type="predicted"/>
<feature type="domain" description="Plant bHLH transcription factor ACT-like" evidence="3">
    <location>
        <begin position="14"/>
        <end position="102"/>
    </location>
</feature>
<dbReference type="GO" id="GO:0080090">
    <property type="term" value="P:regulation of primary metabolic process"/>
    <property type="evidence" value="ECO:0007669"/>
    <property type="project" value="UniProtKB-ARBA"/>
</dbReference>
<comment type="subcellular location">
    <subcellularLocation>
        <location evidence="1">Nucleus</location>
    </subcellularLocation>
</comment>
<accession>A0A7C9CMQ5</accession>
<dbReference type="InterPro" id="IPR054502">
    <property type="entry name" value="bHLH-TF_ACT-like_plant"/>
</dbReference>
<evidence type="ECO:0000259" key="3">
    <source>
        <dbReference type="Pfam" id="PF22754"/>
    </source>
</evidence>
<keyword evidence="2" id="KW-0539">Nucleus</keyword>
<dbReference type="Pfam" id="PF22754">
    <property type="entry name" value="bHLH-TF_ACT-like_plant"/>
    <property type="match status" value="1"/>
</dbReference>
<evidence type="ECO:0000313" key="4">
    <source>
        <dbReference type="EMBL" id="MBA4621680.1"/>
    </source>
</evidence>
<evidence type="ECO:0000256" key="2">
    <source>
        <dbReference type="ARBA" id="ARBA00023242"/>
    </source>
</evidence>
<evidence type="ECO:0000256" key="1">
    <source>
        <dbReference type="ARBA" id="ARBA00004123"/>
    </source>
</evidence>
<reference evidence="4" key="1">
    <citation type="journal article" date="2013" name="J. Plant Res.">
        <title>Effect of fungi and light on seed germination of three Opuntia species from semiarid lands of central Mexico.</title>
        <authorList>
            <person name="Delgado-Sanchez P."/>
            <person name="Jimenez-Bremont J.F."/>
            <person name="Guerrero-Gonzalez Mde L."/>
            <person name="Flores J."/>
        </authorList>
    </citation>
    <scope>NUCLEOTIDE SEQUENCE</scope>
    <source>
        <tissue evidence="4">Cladode</tissue>
    </source>
</reference>
<reference evidence="4" key="2">
    <citation type="submission" date="2020-07" db="EMBL/GenBank/DDBJ databases">
        <authorList>
            <person name="Vera ALvarez R."/>
            <person name="Arias-Moreno D.M."/>
            <person name="Jimenez-Jacinto V."/>
            <person name="Jimenez-Bremont J.F."/>
            <person name="Swaminathan K."/>
            <person name="Moose S.P."/>
            <person name="Guerrero-Gonzalez M.L."/>
            <person name="Marino-Ramirez L."/>
            <person name="Landsman D."/>
            <person name="Rodriguez-Kessler M."/>
            <person name="Delgado-Sanchez P."/>
        </authorList>
    </citation>
    <scope>NUCLEOTIDE SEQUENCE</scope>
    <source>
        <tissue evidence="4">Cladode</tissue>
    </source>
</reference>
<dbReference type="AlphaFoldDB" id="A0A7C9CMQ5"/>